<proteinExistence type="predicted"/>
<keyword evidence="4" id="KW-1133">Transmembrane helix</keyword>
<name>A0ABR2FZT6_9ROSI</name>
<organism evidence="6 7">
    <name type="scientific">Hibiscus sabdariffa</name>
    <name type="common">roselle</name>
    <dbReference type="NCBI Taxonomy" id="183260"/>
    <lineage>
        <taxon>Eukaryota</taxon>
        <taxon>Viridiplantae</taxon>
        <taxon>Streptophyta</taxon>
        <taxon>Embryophyta</taxon>
        <taxon>Tracheophyta</taxon>
        <taxon>Spermatophyta</taxon>
        <taxon>Magnoliopsida</taxon>
        <taxon>eudicotyledons</taxon>
        <taxon>Gunneridae</taxon>
        <taxon>Pentapetalae</taxon>
        <taxon>rosids</taxon>
        <taxon>malvids</taxon>
        <taxon>Malvales</taxon>
        <taxon>Malvaceae</taxon>
        <taxon>Malvoideae</taxon>
        <taxon>Hibiscus</taxon>
    </lineage>
</organism>
<keyword evidence="5" id="KW-0472">Membrane</keyword>
<evidence type="ECO:0000313" key="6">
    <source>
        <dbReference type="EMBL" id="KAK8589727.1"/>
    </source>
</evidence>
<dbReference type="EMBL" id="JBBPBM010000004">
    <property type="protein sequence ID" value="KAK8589727.1"/>
    <property type="molecule type" value="Genomic_DNA"/>
</dbReference>
<sequence length="91" mass="9665">MAHDLNLNPSTLQLVQNFGNLAMVAKPLFGILSDALYIGGGHRIPYICIGGQALPTLMACVLNNTGAEVMEVAKDALLSLVQKKFQNVDGP</sequence>
<dbReference type="PANTHER" id="PTHR31585">
    <property type="entry name" value="FOLATE-BIOPTERIN TRANSPORTER 1, CHLOROPLASTIC"/>
    <property type="match status" value="1"/>
</dbReference>
<evidence type="ECO:0000256" key="4">
    <source>
        <dbReference type="ARBA" id="ARBA00022989"/>
    </source>
</evidence>
<evidence type="ECO:0000256" key="5">
    <source>
        <dbReference type="ARBA" id="ARBA00023136"/>
    </source>
</evidence>
<dbReference type="PANTHER" id="PTHR31585:SF12">
    <property type="entry name" value="FOLATE-BIOPTERIN TRANSPORTER 9, CHLOROPLASTIC-RELATED"/>
    <property type="match status" value="1"/>
</dbReference>
<dbReference type="InterPro" id="IPR039309">
    <property type="entry name" value="BT1"/>
</dbReference>
<comment type="subcellular location">
    <subcellularLocation>
        <location evidence="1">Membrane</location>
        <topology evidence="1">Multi-pass membrane protein</topology>
    </subcellularLocation>
</comment>
<evidence type="ECO:0000256" key="2">
    <source>
        <dbReference type="ARBA" id="ARBA00022448"/>
    </source>
</evidence>
<comment type="caution">
    <text evidence="6">The sequence shown here is derived from an EMBL/GenBank/DDBJ whole genome shotgun (WGS) entry which is preliminary data.</text>
</comment>
<keyword evidence="2" id="KW-0813">Transport</keyword>
<reference evidence="6 7" key="1">
    <citation type="journal article" date="2024" name="G3 (Bethesda)">
        <title>Genome assembly of Hibiscus sabdariffa L. provides insights into metabolisms of medicinal natural products.</title>
        <authorList>
            <person name="Kim T."/>
        </authorList>
    </citation>
    <scope>NUCLEOTIDE SEQUENCE [LARGE SCALE GENOMIC DNA]</scope>
    <source>
        <strain evidence="6">TK-2024</strain>
        <tissue evidence="6">Old leaves</tissue>
    </source>
</reference>
<accession>A0ABR2FZT6</accession>
<protein>
    <submittedName>
        <fullName evidence="6">Uncharacterized protein</fullName>
    </submittedName>
</protein>
<keyword evidence="7" id="KW-1185">Reference proteome</keyword>
<evidence type="ECO:0000256" key="1">
    <source>
        <dbReference type="ARBA" id="ARBA00004141"/>
    </source>
</evidence>
<evidence type="ECO:0000313" key="7">
    <source>
        <dbReference type="Proteomes" id="UP001472677"/>
    </source>
</evidence>
<dbReference type="Pfam" id="PF03092">
    <property type="entry name" value="BT1"/>
    <property type="match status" value="1"/>
</dbReference>
<gene>
    <name evidence="6" type="ORF">V6N12_024118</name>
</gene>
<dbReference type="Proteomes" id="UP001472677">
    <property type="component" value="Unassembled WGS sequence"/>
</dbReference>
<keyword evidence="3" id="KW-0812">Transmembrane</keyword>
<evidence type="ECO:0000256" key="3">
    <source>
        <dbReference type="ARBA" id="ARBA00022692"/>
    </source>
</evidence>